<dbReference type="Proteomes" id="UP001497644">
    <property type="component" value="Chromosome 8"/>
</dbReference>
<dbReference type="EMBL" id="OZ034831">
    <property type="protein sequence ID" value="CAL1688096.1"/>
    <property type="molecule type" value="Genomic_DNA"/>
</dbReference>
<sequence>MREIARLRLSGSGNERRRRRRAGNLMLVVPQLCTVAVSRRGMIMVASPRNPRVMDHDLWYTTECPVMR</sequence>
<reference evidence="1" key="1">
    <citation type="submission" date="2024-04" db="EMBL/GenBank/DDBJ databases">
        <authorList>
            <consortium name="Molecular Ecology Group"/>
        </authorList>
    </citation>
    <scope>NUCLEOTIDE SEQUENCE</scope>
</reference>
<accession>A0AAV2P840</accession>
<evidence type="ECO:0000313" key="1">
    <source>
        <dbReference type="EMBL" id="CAL1688096.1"/>
    </source>
</evidence>
<evidence type="ECO:0000313" key="2">
    <source>
        <dbReference type="Proteomes" id="UP001497644"/>
    </source>
</evidence>
<name>A0AAV2P840_9HYME</name>
<organism evidence="1 2">
    <name type="scientific">Lasius platythorax</name>
    <dbReference type="NCBI Taxonomy" id="488582"/>
    <lineage>
        <taxon>Eukaryota</taxon>
        <taxon>Metazoa</taxon>
        <taxon>Ecdysozoa</taxon>
        <taxon>Arthropoda</taxon>
        <taxon>Hexapoda</taxon>
        <taxon>Insecta</taxon>
        <taxon>Pterygota</taxon>
        <taxon>Neoptera</taxon>
        <taxon>Endopterygota</taxon>
        <taxon>Hymenoptera</taxon>
        <taxon>Apocrita</taxon>
        <taxon>Aculeata</taxon>
        <taxon>Formicoidea</taxon>
        <taxon>Formicidae</taxon>
        <taxon>Formicinae</taxon>
        <taxon>Lasius</taxon>
        <taxon>Lasius</taxon>
    </lineage>
</organism>
<dbReference type="AlphaFoldDB" id="A0AAV2P840"/>
<protein>
    <submittedName>
        <fullName evidence="1">Uncharacterized protein</fullName>
    </submittedName>
</protein>
<gene>
    <name evidence="1" type="ORF">LPLAT_LOCUS13226</name>
</gene>
<keyword evidence="2" id="KW-1185">Reference proteome</keyword>
<proteinExistence type="predicted"/>